<evidence type="ECO:0000313" key="1">
    <source>
        <dbReference type="EMBL" id="KNZ51180.1"/>
    </source>
</evidence>
<evidence type="ECO:0000313" key="2">
    <source>
        <dbReference type="Proteomes" id="UP000037035"/>
    </source>
</evidence>
<comment type="caution">
    <text evidence="1">The sequence shown here is derived from an EMBL/GenBank/DDBJ whole genome shotgun (WGS) entry which is preliminary data.</text>
</comment>
<dbReference type="EMBL" id="LAVV01009123">
    <property type="protein sequence ID" value="KNZ51180.1"/>
    <property type="molecule type" value="Genomic_DNA"/>
</dbReference>
<accession>A0A0L6UTH8</accession>
<proteinExistence type="predicted"/>
<sequence length="629" mass="72497">LTLLVVYSTTLPSVKWLPKQETNLRQSSRRKRWIQRGEMRPKIYDELKIQTSLNSKNLKTVLVYLLANYDLPFYLVSYDQTNVIKGAFGWSKHKGKGLKMDLNKDNTIWQWPLAKYNNIFEEGFTSSKIENIKKVEAQDILKVKVRGVYFKQASKMIKLLQMMSCLRGMIAKKRQKRGYCHAFSERVKELPKWCVVAFGSRNVKLSFIECCTSSYMFGALNRKILNKQKLISFTQDVWMAPDSTAFMGMTENYIHSNFTIHGILAMSCKTNFPTLEFMGTYIGKKFAELSHDILKKYSLVHQLYTISNVGPAMQPTGLAGCMLSPPKVQLQLNKFPVSGVVMVYPKNFLSGLQLTCSMLQPSFHPNSTCLHVDWLNNSGRMGVTPKSSLEFLHVNFRLLSKCFFAVLHWRGTMFSLIEGNKSDKKKIIYKKYVYIDFFFFLESFLSEINIILESFLSLLKLSCCLNPLFEQHMKGEVSVLQEEEFSILQEEEFISLQEEGGIIDYEATRGDINCKRREEESMGGEAQTPKSWVEDHLRVAYQTFINTNRHTVKSHSNICRGMQGCTAFIASCIKCLVAKLWGLYRQRDTSGAQKFLLLIAWCTQKAERAKVNKGNFCQRKNLMKIWIDC</sequence>
<dbReference type="VEuPathDB" id="FungiDB:VP01_4059g1"/>
<organism evidence="1 2">
    <name type="scientific">Puccinia sorghi</name>
    <dbReference type="NCBI Taxonomy" id="27349"/>
    <lineage>
        <taxon>Eukaryota</taxon>
        <taxon>Fungi</taxon>
        <taxon>Dikarya</taxon>
        <taxon>Basidiomycota</taxon>
        <taxon>Pucciniomycotina</taxon>
        <taxon>Pucciniomycetes</taxon>
        <taxon>Pucciniales</taxon>
        <taxon>Pucciniaceae</taxon>
        <taxon>Puccinia</taxon>
    </lineage>
</organism>
<reference evidence="1 2" key="1">
    <citation type="submission" date="2015-08" db="EMBL/GenBank/DDBJ databases">
        <title>Next Generation Sequencing and Analysis of the Genome of Puccinia sorghi L Schw, the Causal Agent of Maize Common Rust.</title>
        <authorList>
            <person name="Rochi L."/>
            <person name="Burguener G."/>
            <person name="Darino M."/>
            <person name="Turjanski A."/>
            <person name="Kreff E."/>
            <person name="Dieguez M.J."/>
            <person name="Sacco F."/>
        </authorList>
    </citation>
    <scope>NUCLEOTIDE SEQUENCE [LARGE SCALE GENOMIC DNA]</scope>
    <source>
        <strain evidence="1 2">RO10H11247</strain>
    </source>
</reference>
<dbReference type="Proteomes" id="UP000037035">
    <property type="component" value="Unassembled WGS sequence"/>
</dbReference>
<gene>
    <name evidence="1" type="ORF">VP01_4059g1</name>
</gene>
<keyword evidence="2" id="KW-1185">Reference proteome</keyword>
<feature type="non-terminal residue" evidence="1">
    <location>
        <position position="1"/>
    </location>
</feature>
<protein>
    <submittedName>
        <fullName evidence="1">Uncharacterized protein</fullName>
    </submittedName>
</protein>
<dbReference type="AlphaFoldDB" id="A0A0L6UTH8"/>
<name>A0A0L6UTH8_9BASI</name>